<gene>
    <name evidence="3" type="ORF">RIF29_18217</name>
</gene>
<accession>A0AAN9FSA5</accession>
<dbReference type="Proteomes" id="UP001372338">
    <property type="component" value="Unassembled WGS sequence"/>
</dbReference>
<keyword evidence="4" id="KW-1185">Reference proteome</keyword>
<dbReference type="SUPFAM" id="SSF52777">
    <property type="entry name" value="CoA-dependent acyltransferases"/>
    <property type="match status" value="1"/>
</dbReference>
<dbReference type="EMBL" id="JAYWIO010000003">
    <property type="protein sequence ID" value="KAK7277068.1"/>
    <property type="molecule type" value="Genomic_DNA"/>
</dbReference>
<dbReference type="AlphaFoldDB" id="A0AAN9FSA5"/>
<reference evidence="3 4" key="1">
    <citation type="submission" date="2024-01" db="EMBL/GenBank/DDBJ databases">
        <title>The genomes of 5 underutilized Papilionoideae crops provide insights into root nodulation and disease resistanc.</title>
        <authorList>
            <person name="Yuan L."/>
        </authorList>
    </citation>
    <scope>NUCLEOTIDE SEQUENCE [LARGE SCALE GENOMIC DNA]</scope>
    <source>
        <strain evidence="3">ZHUSHIDOU_FW_LH</strain>
        <tissue evidence="3">Leaf</tissue>
    </source>
</reference>
<evidence type="ECO:0000256" key="2">
    <source>
        <dbReference type="ARBA" id="ARBA00023315"/>
    </source>
</evidence>
<dbReference type="Pfam" id="PF02458">
    <property type="entry name" value="Transferase"/>
    <property type="match status" value="1"/>
</dbReference>
<dbReference type="GO" id="GO:0016747">
    <property type="term" value="F:acyltransferase activity, transferring groups other than amino-acyl groups"/>
    <property type="evidence" value="ECO:0007669"/>
    <property type="project" value="UniProtKB-ARBA"/>
</dbReference>
<keyword evidence="2" id="KW-0012">Acyltransferase</keyword>
<name>A0AAN9FSA5_CROPI</name>
<dbReference type="PANTHER" id="PTHR31625">
    <property type="match status" value="1"/>
</dbReference>
<proteinExistence type="predicted"/>
<dbReference type="InterPro" id="IPR023213">
    <property type="entry name" value="CAT-like_dom_sf"/>
</dbReference>
<protein>
    <submittedName>
        <fullName evidence="3">Uncharacterized protein</fullName>
    </submittedName>
</protein>
<evidence type="ECO:0000256" key="1">
    <source>
        <dbReference type="ARBA" id="ARBA00022679"/>
    </source>
</evidence>
<dbReference type="Gene3D" id="3.30.559.10">
    <property type="entry name" value="Chloramphenicol acetyltransferase-like domain"/>
    <property type="match status" value="2"/>
</dbReference>
<organism evidence="3 4">
    <name type="scientific">Crotalaria pallida</name>
    <name type="common">Smooth rattlebox</name>
    <name type="synonym">Crotalaria striata</name>
    <dbReference type="NCBI Taxonomy" id="3830"/>
    <lineage>
        <taxon>Eukaryota</taxon>
        <taxon>Viridiplantae</taxon>
        <taxon>Streptophyta</taxon>
        <taxon>Embryophyta</taxon>
        <taxon>Tracheophyta</taxon>
        <taxon>Spermatophyta</taxon>
        <taxon>Magnoliopsida</taxon>
        <taxon>eudicotyledons</taxon>
        <taxon>Gunneridae</taxon>
        <taxon>Pentapetalae</taxon>
        <taxon>rosids</taxon>
        <taxon>fabids</taxon>
        <taxon>Fabales</taxon>
        <taxon>Fabaceae</taxon>
        <taxon>Papilionoideae</taxon>
        <taxon>50 kb inversion clade</taxon>
        <taxon>genistoids sensu lato</taxon>
        <taxon>core genistoids</taxon>
        <taxon>Crotalarieae</taxon>
        <taxon>Crotalaria</taxon>
    </lineage>
</organism>
<evidence type="ECO:0000313" key="4">
    <source>
        <dbReference type="Proteomes" id="UP001372338"/>
    </source>
</evidence>
<comment type="caution">
    <text evidence="3">The sequence shown here is derived from an EMBL/GenBank/DDBJ whole genome shotgun (WGS) entry which is preliminary data.</text>
</comment>
<evidence type="ECO:0000313" key="3">
    <source>
        <dbReference type="EMBL" id="KAK7277068.1"/>
    </source>
</evidence>
<sequence>MMDKENGVKVVEVCLVAPKSGSPTSLPLTFYDRRCLRLLPVEHLFFYEFPKSSSPPSSSCSSFFDSVVPNLKHSLSLTLQHFLPFAGNLTWSFHDSSSPFPIINYNPGDAVPLTIAESSNPQNFNIICSNLCEESKRHPLIPFLNTSDEKASLLAIQATLFPTIGFCIGITTHHAAADGIAISLFIRAWAYTCSKLLMESSPLSLSSLSLPEHLIPLYDRSVIRDSSTSTILEPNNRSLKLSYFRARGFKGLFELTPSHIHELKQHAKSKLKMKKVVRLSTYSVTFAFVLMCLAKTKQTNLKRVVFSISVNCRSRLDPPIMPTYFGNCSGPILGVIETTKLLENDGFMNALNGILEALNRMEDAMSDESMDSRLKPFMEDDIVTIFGSPILQFYSVDFGWGKPKRVDLPILDKVVPFSFSESRNKNGGIEIGLTLNKKEIEAFSHHFTVALKSLVGKGTKIRGKL</sequence>
<dbReference type="InterPro" id="IPR051504">
    <property type="entry name" value="Plant_metabolite_acyltrans"/>
</dbReference>
<keyword evidence="1" id="KW-0808">Transferase</keyword>